<name>A0A381ZVV3_9ZZZZ</name>
<dbReference type="InterPro" id="IPR003953">
    <property type="entry name" value="FAD-dep_OxRdtase_2_FAD-bd"/>
</dbReference>
<protein>
    <recommendedName>
        <fullName evidence="3">FAD-dependent oxidoreductase 2 FAD-binding domain-containing protein</fullName>
    </recommendedName>
</protein>
<evidence type="ECO:0000256" key="2">
    <source>
        <dbReference type="ARBA" id="ARBA00023002"/>
    </source>
</evidence>
<dbReference type="Gene3D" id="3.50.50.60">
    <property type="entry name" value="FAD/NAD(P)-binding domain"/>
    <property type="match status" value="1"/>
</dbReference>
<feature type="domain" description="FAD-dependent oxidoreductase 2 FAD-binding" evidence="3">
    <location>
        <begin position="33"/>
        <end position="222"/>
    </location>
</feature>
<reference evidence="4" key="1">
    <citation type="submission" date="2018-05" db="EMBL/GenBank/DDBJ databases">
        <authorList>
            <person name="Lanie J.A."/>
            <person name="Ng W.-L."/>
            <person name="Kazmierczak K.M."/>
            <person name="Andrzejewski T.M."/>
            <person name="Davidsen T.M."/>
            <person name="Wayne K.J."/>
            <person name="Tettelin H."/>
            <person name="Glass J.I."/>
            <person name="Rusch D."/>
            <person name="Podicherti R."/>
            <person name="Tsui H.-C.T."/>
            <person name="Winkler M.E."/>
        </authorList>
    </citation>
    <scope>NUCLEOTIDE SEQUENCE</scope>
</reference>
<sequence>VIYINALIVNLEFTHIYHNFRMLSRMTSSIDCDLIIVGSGLAGLRAAIQAARRNSKIRITVISKVQVMRSHSVSAEGGTAAVLFPEDGDSIESHIYDTVKGSDFLADQDAAERLCKEMPDEIYQLEHWGMPWSRREDGKIGQRAFGGYSFPRASYASDKVGFFEMQTLYDTCQKFDNIEFLNEWFVTSIIHNGHRFAGITAIELSNGDFHVIKGKALIIATG</sequence>
<dbReference type="EMBL" id="UINC01022881">
    <property type="protein sequence ID" value="SVA93415.1"/>
    <property type="molecule type" value="Genomic_DNA"/>
</dbReference>
<dbReference type="AlphaFoldDB" id="A0A381ZVV3"/>
<organism evidence="4">
    <name type="scientific">marine metagenome</name>
    <dbReference type="NCBI Taxonomy" id="408172"/>
    <lineage>
        <taxon>unclassified sequences</taxon>
        <taxon>metagenomes</taxon>
        <taxon>ecological metagenomes</taxon>
    </lineage>
</organism>
<keyword evidence="1" id="KW-0285">Flavoprotein</keyword>
<evidence type="ECO:0000313" key="4">
    <source>
        <dbReference type="EMBL" id="SVA93415.1"/>
    </source>
</evidence>
<gene>
    <name evidence="4" type="ORF">METZ01_LOCUS146269</name>
</gene>
<dbReference type="PANTHER" id="PTHR11632">
    <property type="entry name" value="SUCCINATE DEHYDROGENASE 2 FLAVOPROTEIN SUBUNIT"/>
    <property type="match status" value="1"/>
</dbReference>
<dbReference type="Pfam" id="PF00890">
    <property type="entry name" value="FAD_binding_2"/>
    <property type="match status" value="1"/>
</dbReference>
<dbReference type="SUPFAM" id="SSF51905">
    <property type="entry name" value="FAD/NAD(P)-binding domain"/>
    <property type="match status" value="1"/>
</dbReference>
<dbReference type="InterPro" id="IPR030664">
    <property type="entry name" value="SdhA/FrdA/AprA"/>
</dbReference>
<dbReference type="InterPro" id="IPR036188">
    <property type="entry name" value="FAD/NAD-bd_sf"/>
</dbReference>
<dbReference type="GO" id="GO:0016491">
    <property type="term" value="F:oxidoreductase activity"/>
    <property type="evidence" value="ECO:0007669"/>
    <property type="project" value="UniProtKB-KW"/>
</dbReference>
<feature type="non-terminal residue" evidence="4">
    <location>
        <position position="222"/>
    </location>
</feature>
<keyword evidence="2" id="KW-0560">Oxidoreductase</keyword>
<dbReference type="PANTHER" id="PTHR11632:SF51">
    <property type="entry name" value="SUCCINATE DEHYDROGENASE [UBIQUINONE] FLAVOPROTEIN SUBUNIT, MITOCHONDRIAL"/>
    <property type="match status" value="1"/>
</dbReference>
<proteinExistence type="predicted"/>
<dbReference type="InterPro" id="IPR003952">
    <property type="entry name" value="FRD_SDH_FAD_BS"/>
</dbReference>
<dbReference type="PROSITE" id="PS00504">
    <property type="entry name" value="FRD_SDH_FAD_BINDING"/>
    <property type="match status" value="1"/>
</dbReference>
<accession>A0A381ZVV3</accession>
<dbReference type="PRINTS" id="PR00411">
    <property type="entry name" value="PNDRDTASEI"/>
</dbReference>
<dbReference type="PRINTS" id="PR00368">
    <property type="entry name" value="FADPNR"/>
</dbReference>
<evidence type="ECO:0000256" key="1">
    <source>
        <dbReference type="ARBA" id="ARBA00022630"/>
    </source>
</evidence>
<evidence type="ECO:0000259" key="3">
    <source>
        <dbReference type="Pfam" id="PF00890"/>
    </source>
</evidence>
<feature type="non-terminal residue" evidence="4">
    <location>
        <position position="1"/>
    </location>
</feature>